<dbReference type="EMBL" id="CACRTZ010000037">
    <property type="protein sequence ID" value="VYU78266.1"/>
    <property type="molecule type" value="Genomic_DNA"/>
</dbReference>
<reference evidence="1" key="1">
    <citation type="submission" date="2019-11" db="EMBL/GenBank/DDBJ databases">
        <authorList>
            <person name="Feng L."/>
        </authorList>
    </citation>
    <scope>NUCLEOTIDE SEQUENCE</scope>
    <source>
        <strain evidence="1">EMassiliensisLFYP7</strain>
    </source>
</reference>
<dbReference type="AlphaFoldDB" id="A0A6N3HMU9"/>
<dbReference type="RefSeq" id="WP_052332666.1">
    <property type="nucleotide sequence ID" value="NZ_CABKSF010000001.1"/>
</dbReference>
<sequence length="159" mass="17579">MFSQRHDVTLRLHQRPTQKAPGKYEVIIAGQASGIYVPAQVLEAAIGVNSATLLLFLTDDVPYEEALTIVLVSLATGVKETLWLGGPYVTGWFTDLRIVGEAVTFSFIGDTTWRVEVADKPFFRLPFCGDPRGIWRPPAWKHSLLVSADPPPARMDGTR</sequence>
<name>A0A6N3HMU9_9ENTR</name>
<protein>
    <submittedName>
        <fullName evidence="1">Uncharacterized protein</fullName>
    </submittedName>
</protein>
<proteinExistence type="predicted"/>
<organism evidence="1">
    <name type="scientific">Phytobacter massiliensis</name>
    <dbReference type="NCBI Taxonomy" id="1485952"/>
    <lineage>
        <taxon>Bacteria</taxon>
        <taxon>Pseudomonadati</taxon>
        <taxon>Pseudomonadota</taxon>
        <taxon>Gammaproteobacteria</taxon>
        <taxon>Enterobacterales</taxon>
        <taxon>Enterobacteriaceae</taxon>
        <taxon>Phytobacter</taxon>
    </lineage>
</organism>
<accession>A0A6N3HMU9</accession>
<gene>
    <name evidence="1" type="ORF">EMLFYP7_04198</name>
</gene>
<evidence type="ECO:0000313" key="1">
    <source>
        <dbReference type="EMBL" id="VYU78266.1"/>
    </source>
</evidence>